<dbReference type="InterPro" id="IPR014729">
    <property type="entry name" value="Rossmann-like_a/b/a_fold"/>
</dbReference>
<keyword evidence="9" id="KW-0067">ATP-binding</keyword>
<dbReference type="Pfam" id="PF01507">
    <property type="entry name" value="PAPS_reduct"/>
    <property type="match status" value="2"/>
</dbReference>
<evidence type="ECO:0000256" key="4">
    <source>
        <dbReference type="ARBA" id="ARBA00022643"/>
    </source>
</evidence>
<dbReference type="CDD" id="cd23948">
    <property type="entry name" value="FAD_synthase"/>
    <property type="match status" value="1"/>
</dbReference>
<protein>
    <recommendedName>
        <fullName evidence="2">FAD synthase</fullName>
        <ecNumber evidence="2">2.7.7.2</ecNumber>
    </recommendedName>
    <alternativeName>
        <fullName evidence="10">FAD pyrophosphorylase</fullName>
    </alternativeName>
    <alternativeName>
        <fullName evidence="11">FMN adenylyltransferase</fullName>
    </alternativeName>
</protein>
<keyword evidence="5" id="KW-0808">Transferase</keyword>
<keyword evidence="3" id="KW-0285">Flavoprotein</keyword>
<evidence type="ECO:0000256" key="10">
    <source>
        <dbReference type="ARBA" id="ARBA00031145"/>
    </source>
</evidence>
<dbReference type="OrthoDB" id="270728at2759"/>
<dbReference type="SUPFAM" id="SSF52402">
    <property type="entry name" value="Adenine nucleotide alpha hydrolases-like"/>
    <property type="match status" value="1"/>
</dbReference>
<evidence type="ECO:0000256" key="11">
    <source>
        <dbReference type="ARBA" id="ARBA00031871"/>
    </source>
</evidence>
<feature type="domain" description="Phosphoadenosine phosphosulphate reductase" evidence="13">
    <location>
        <begin position="92"/>
        <end position="176"/>
    </location>
</feature>
<evidence type="ECO:0000256" key="5">
    <source>
        <dbReference type="ARBA" id="ARBA00022679"/>
    </source>
</evidence>
<dbReference type="AlphaFoldDB" id="A0A2S4L4Q6"/>
<keyword evidence="7" id="KW-0547">Nucleotide-binding</keyword>
<keyword evidence="8" id="KW-0274">FAD</keyword>
<dbReference type="GO" id="GO:0005524">
    <property type="term" value="F:ATP binding"/>
    <property type="evidence" value="ECO:0007669"/>
    <property type="project" value="UniProtKB-KW"/>
</dbReference>
<dbReference type="Proteomes" id="UP000237481">
    <property type="component" value="Unassembled WGS sequence"/>
</dbReference>
<dbReference type="EMBL" id="PKSG01000249">
    <property type="protein sequence ID" value="POR37419.1"/>
    <property type="molecule type" value="Genomic_DNA"/>
</dbReference>
<evidence type="ECO:0000256" key="12">
    <source>
        <dbReference type="ARBA" id="ARBA00049494"/>
    </source>
</evidence>
<evidence type="ECO:0000313" key="15">
    <source>
        <dbReference type="Proteomes" id="UP000237481"/>
    </source>
</evidence>
<evidence type="ECO:0000256" key="6">
    <source>
        <dbReference type="ARBA" id="ARBA00022695"/>
    </source>
</evidence>
<keyword evidence="15" id="KW-1185">Reference proteome</keyword>
<accession>A0A2S4L4Q6</accession>
<evidence type="ECO:0000259" key="13">
    <source>
        <dbReference type="Pfam" id="PF01507"/>
    </source>
</evidence>
<dbReference type="Gene3D" id="3.40.50.620">
    <property type="entry name" value="HUPs"/>
    <property type="match status" value="1"/>
</dbReference>
<gene>
    <name evidence="14" type="ORF">TPAR_02379</name>
</gene>
<keyword evidence="6" id="KW-0548">Nucleotidyltransferase</keyword>
<dbReference type="GO" id="GO:0006747">
    <property type="term" value="P:FAD biosynthetic process"/>
    <property type="evidence" value="ECO:0007669"/>
    <property type="project" value="TreeGrafter"/>
</dbReference>
<evidence type="ECO:0000256" key="7">
    <source>
        <dbReference type="ARBA" id="ARBA00022741"/>
    </source>
</evidence>
<organism evidence="14 15">
    <name type="scientific">Tolypocladium paradoxum</name>
    <dbReference type="NCBI Taxonomy" id="94208"/>
    <lineage>
        <taxon>Eukaryota</taxon>
        <taxon>Fungi</taxon>
        <taxon>Dikarya</taxon>
        <taxon>Ascomycota</taxon>
        <taxon>Pezizomycotina</taxon>
        <taxon>Sordariomycetes</taxon>
        <taxon>Hypocreomycetidae</taxon>
        <taxon>Hypocreales</taxon>
        <taxon>Ophiocordycipitaceae</taxon>
        <taxon>Tolypocladium</taxon>
    </lineage>
</organism>
<evidence type="ECO:0000256" key="3">
    <source>
        <dbReference type="ARBA" id="ARBA00022630"/>
    </source>
</evidence>
<evidence type="ECO:0000313" key="14">
    <source>
        <dbReference type="EMBL" id="POR37419.1"/>
    </source>
</evidence>
<dbReference type="EC" id="2.7.7.2" evidence="2"/>
<dbReference type="InterPro" id="IPR002500">
    <property type="entry name" value="PAPS_reduct_dom"/>
</dbReference>
<comment type="pathway">
    <text evidence="1">Cofactor biosynthesis; FAD biosynthesis; FAD from FMN: step 1/1.</text>
</comment>
<evidence type="ECO:0000256" key="9">
    <source>
        <dbReference type="ARBA" id="ARBA00022840"/>
    </source>
</evidence>
<proteinExistence type="predicted"/>
<keyword evidence="4" id="KW-0288">FMN</keyword>
<sequence>MSTAEMTLDSRPQPAAALALTNGVAPTAATATSVAPRAARALPEICHTLRRKVLGFLEEQTDDAELRNTQARARESMGLVEEALQRYGLEELSLSYNGGKDCLVLLILILACLPATTSSSHPSTGHAHGPKEPAEAPSSLIEPLQAIYIAPPDPFPEVEDFVSASAAQYHLDLTRYALPMRHALEAYQGDRPPVKAIFMGTRRTDPHSEFLTPFSPTDGDWPQLMRVNPILDWHYADIWAFIRRLEIPFCSLYNRGFTSLGGTKNTRPNPALALGGDDKAFRPAYELARDDEERLGRDR</sequence>
<feature type="domain" description="Phosphoadenosine phosphosulphate reductase" evidence="13">
    <location>
        <begin position="179"/>
        <end position="268"/>
    </location>
</feature>
<evidence type="ECO:0000256" key="1">
    <source>
        <dbReference type="ARBA" id="ARBA00004726"/>
    </source>
</evidence>
<comment type="catalytic activity">
    <reaction evidence="12">
        <text>FMN + ATP + H(+) = FAD + diphosphate</text>
        <dbReference type="Rhea" id="RHEA:17237"/>
        <dbReference type="ChEBI" id="CHEBI:15378"/>
        <dbReference type="ChEBI" id="CHEBI:30616"/>
        <dbReference type="ChEBI" id="CHEBI:33019"/>
        <dbReference type="ChEBI" id="CHEBI:57692"/>
        <dbReference type="ChEBI" id="CHEBI:58210"/>
        <dbReference type="EC" id="2.7.7.2"/>
    </reaction>
</comment>
<evidence type="ECO:0000256" key="2">
    <source>
        <dbReference type="ARBA" id="ARBA00012393"/>
    </source>
</evidence>
<evidence type="ECO:0000256" key="8">
    <source>
        <dbReference type="ARBA" id="ARBA00022827"/>
    </source>
</evidence>
<dbReference type="FunFam" id="3.40.50.620:FF:000187">
    <property type="entry name" value="Probable FAD synthetase"/>
    <property type="match status" value="1"/>
</dbReference>
<dbReference type="STRING" id="94208.A0A2S4L4Q6"/>
<comment type="caution">
    <text evidence="14">The sequence shown here is derived from an EMBL/GenBank/DDBJ whole genome shotgun (WGS) entry which is preliminary data.</text>
</comment>
<dbReference type="PANTHER" id="PTHR23293:SF9">
    <property type="entry name" value="FAD SYNTHASE"/>
    <property type="match status" value="1"/>
</dbReference>
<reference evidence="14 15" key="1">
    <citation type="submission" date="2018-01" db="EMBL/GenBank/DDBJ databases">
        <title>Harnessing the power of phylogenomics to disentangle the directionality and signatures of interkingdom host jumping in the parasitic fungal genus Tolypocladium.</title>
        <authorList>
            <person name="Quandt C.A."/>
            <person name="Patterson W."/>
            <person name="Spatafora J.W."/>
        </authorList>
    </citation>
    <scope>NUCLEOTIDE SEQUENCE [LARGE SCALE GENOMIC DNA]</scope>
    <source>
        <strain evidence="14 15">NRBC 100945</strain>
    </source>
</reference>
<name>A0A2S4L4Q6_9HYPO</name>
<dbReference type="GO" id="GO:0003919">
    <property type="term" value="F:FMN adenylyltransferase activity"/>
    <property type="evidence" value="ECO:0007669"/>
    <property type="project" value="UniProtKB-EC"/>
</dbReference>
<dbReference type="PANTHER" id="PTHR23293">
    <property type="entry name" value="FAD SYNTHETASE-RELATED FMN ADENYLYLTRANSFERASE"/>
    <property type="match status" value="1"/>
</dbReference>